<dbReference type="RefSeq" id="WP_211873485.1">
    <property type="nucleotide sequence ID" value="NZ_JAAEDH010000005.1"/>
</dbReference>
<keyword evidence="3" id="KW-1185">Reference proteome</keyword>
<feature type="domain" description="AB hydrolase-1" evidence="1">
    <location>
        <begin position="21"/>
        <end position="151"/>
    </location>
</feature>
<proteinExistence type="predicted"/>
<dbReference type="PANTHER" id="PTHR43433">
    <property type="entry name" value="HYDROLASE, ALPHA/BETA FOLD FAMILY PROTEIN"/>
    <property type="match status" value="1"/>
</dbReference>
<dbReference type="InterPro" id="IPR050471">
    <property type="entry name" value="AB_hydrolase"/>
</dbReference>
<evidence type="ECO:0000259" key="1">
    <source>
        <dbReference type="Pfam" id="PF00561"/>
    </source>
</evidence>
<dbReference type="GO" id="GO:0016787">
    <property type="term" value="F:hydrolase activity"/>
    <property type="evidence" value="ECO:0007669"/>
    <property type="project" value="UniProtKB-KW"/>
</dbReference>
<dbReference type="EMBL" id="JAAEDH010000005">
    <property type="protein sequence ID" value="MBR0654664.1"/>
    <property type="molecule type" value="Genomic_DNA"/>
</dbReference>
<dbReference type="SUPFAM" id="SSF53474">
    <property type="entry name" value="alpha/beta-Hydrolases"/>
    <property type="match status" value="1"/>
</dbReference>
<dbReference type="PANTHER" id="PTHR43433:SF5">
    <property type="entry name" value="AB HYDROLASE-1 DOMAIN-CONTAINING PROTEIN"/>
    <property type="match status" value="1"/>
</dbReference>
<dbReference type="Proteomes" id="UP001196068">
    <property type="component" value="Unassembled WGS sequence"/>
</dbReference>
<name>A0AAF1JVU1_9PROT</name>
<gene>
    <name evidence="2" type="ORF">GXW79_06190</name>
</gene>
<sequence length="245" mass="26817">MAFLERPDGRIHYEVHGEGFPVLLFAPGGLRSRMEMWPGTRPWVDWTRALPAAGFCAVAMDQRNAGQSRAAIEADHGWHTYTADHLALMDALGFARFHVLGGCIGGSFCLNAVATAPTRVTAAVLQNPIGWNPDHPTYFPDSHREWSREQREARPELDEEALASFGANMWGGDFVFCVGRDVARHCPVPTMLLPGTDVPHPAVTSTELAALLPGVEVLTPWRGPEHLAAQEAGVVAFLRRHKPEG</sequence>
<comment type="caution">
    <text evidence="2">The sequence shown here is derived from an EMBL/GenBank/DDBJ whole genome shotgun (WGS) entry which is preliminary data.</text>
</comment>
<dbReference type="InterPro" id="IPR029058">
    <property type="entry name" value="AB_hydrolase_fold"/>
</dbReference>
<dbReference type="InterPro" id="IPR000073">
    <property type="entry name" value="AB_hydrolase_1"/>
</dbReference>
<evidence type="ECO:0000313" key="2">
    <source>
        <dbReference type="EMBL" id="MBR0654664.1"/>
    </source>
</evidence>
<organism evidence="2 3">
    <name type="scientific">Plastoroseomonas arctica</name>
    <dbReference type="NCBI Taxonomy" id="1509237"/>
    <lineage>
        <taxon>Bacteria</taxon>
        <taxon>Pseudomonadati</taxon>
        <taxon>Pseudomonadota</taxon>
        <taxon>Alphaproteobacteria</taxon>
        <taxon>Acetobacterales</taxon>
        <taxon>Acetobacteraceae</taxon>
        <taxon>Plastoroseomonas</taxon>
    </lineage>
</organism>
<accession>A0AAF1JVU1</accession>
<protein>
    <submittedName>
        <fullName evidence="2">Alpha/beta hydrolase</fullName>
    </submittedName>
</protein>
<reference evidence="2" key="1">
    <citation type="submission" date="2020-01" db="EMBL/GenBank/DDBJ databases">
        <authorList>
            <person name="Rat A."/>
        </authorList>
    </citation>
    <scope>NUCLEOTIDE SEQUENCE</scope>
    <source>
        <strain evidence="2">LMG 28251</strain>
    </source>
</reference>
<dbReference type="AlphaFoldDB" id="A0AAF1JVU1"/>
<keyword evidence="2" id="KW-0378">Hydrolase</keyword>
<reference evidence="2" key="2">
    <citation type="journal article" date="2021" name="Syst. Appl. Microbiol.">
        <title>Roseomonas hellenica sp. nov., isolated from roots of wild-growing Alkanna tinctoria.</title>
        <authorList>
            <person name="Rat A."/>
            <person name="Naranjo H.D."/>
            <person name="Lebbe L."/>
            <person name="Cnockaert M."/>
            <person name="Krigas N."/>
            <person name="Grigoriadou K."/>
            <person name="Maloupa E."/>
            <person name="Willems A."/>
        </authorList>
    </citation>
    <scope>NUCLEOTIDE SEQUENCE</scope>
    <source>
        <strain evidence="2">LMG 28251</strain>
    </source>
</reference>
<dbReference type="Pfam" id="PF00561">
    <property type="entry name" value="Abhydrolase_1"/>
    <property type="match status" value="1"/>
</dbReference>
<evidence type="ECO:0000313" key="3">
    <source>
        <dbReference type="Proteomes" id="UP001196068"/>
    </source>
</evidence>
<dbReference type="Gene3D" id="3.40.50.1820">
    <property type="entry name" value="alpha/beta hydrolase"/>
    <property type="match status" value="1"/>
</dbReference>